<proteinExistence type="predicted"/>
<dbReference type="KEGG" id="crq:GCK72_014219"/>
<dbReference type="CTD" id="9815791"/>
<dbReference type="Proteomes" id="UP000008281">
    <property type="component" value="Unassembled WGS sequence"/>
</dbReference>
<evidence type="ECO:0000313" key="2">
    <source>
        <dbReference type="EMBL" id="EFO83344.1"/>
    </source>
</evidence>
<dbReference type="AlphaFoldDB" id="E3MSU9"/>
<feature type="region of interest" description="Disordered" evidence="1">
    <location>
        <begin position="1"/>
        <end position="23"/>
    </location>
</feature>
<keyword evidence="4" id="KW-1185">Reference proteome</keyword>
<dbReference type="eggNOG" id="ENOG502TIBK">
    <property type="taxonomic scope" value="Eukaryota"/>
</dbReference>
<accession>E3MSU9</accession>
<evidence type="ECO:0000313" key="4">
    <source>
        <dbReference type="Proteomes" id="UP000008281"/>
    </source>
</evidence>
<dbReference type="GeneID" id="9815791"/>
<organism evidence="4">
    <name type="scientific">Caenorhabditis remanei</name>
    <name type="common">Caenorhabditis vulgaris</name>
    <dbReference type="NCBI Taxonomy" id="31234"/>
    <lineage>
        <taxon>Eukaryota</taxon>
        <taxon>Metazoa</taxon>
        <taxon>Ecdysozoa</taxon>
        <taxon>Nematoda</taxon>
        <taxon>Chromadorea</taxon>
        <taxon>Rhabditida</taxon>
        <taxon>Rhabditina</taxon>
        <taxon>Rhabditomorpha</taxon>
        <taxon>Rhabditoidea</taxon>
        <taxon>Rhabditidae</taxon>
        <taxon>Peloderinae</taxon>
        <taxon>Caenorhabditis</taxon>
    </lineage>
</organism>
<evidence type="ECO:0000313" key="3">
    <source>
        <dbReference type="EMBL" id="EFP08478.1"/>
    </source>
</evidence>
<reference evidence="3" key="1">
    <citation type="submission" date="2007-07" db="EMBL/GenBank/DDBJ databases">
        <title>PCAP assembly of the Caenorhabditis remanei genome.</title>
        <authorList>
            <consortium name="The Caenorhabditis remanei Sequencing Consortium"/>
            <person name="Wilson R.K."/>
        </authorList>
    </citation>
    <scope>NUCLEOTIDE SEQUENCE [LARGE SCALE GENOMIC DNA]</scope>
    <source>
        <strain evidence="3">PB4641</strain>
    </source>
</reference>
<dbReference type="OrthoDB" id="5788910at2759"/>
<dbReference type="HOGENOM" id="CLU_110838_0_0_1"/>
<sequence length="176" mass="20792">MDSASVSSKENDNSVPNSMVLEVRTKDRQMTEDELMHFIQISEPSNKKQKRGTLTAEEEFDQWIEDNKDRFRHNSSTRNEWKNCIFMYNFFRRRGSQHRASSYLQKIENAKTEKIRARVSKIRKLDLEYVSLPVERVNPEDAKRRKNLESKAKAESAADKMNAQRILRSILFNGQY</sequence>
<dbReference type="STRING" id="31234.E3MSU9"/>
<dbReference type="OMA" id="IFMYNFF"/>
<dbReference type="FunCoup" id="E3MSU9">
    <property type="interactions" value="1495"/>
</dbReference>
<name>E3MSU9_CAERE</name>
<feature type="compositionally biased region" description="Polar residues" evidence="1">
    <location>
        <begin position="1"/>
        <end position="17"/>
    </location>
</feature>
<gene>
    <name evidence="2" type="ORF">CRE_09908</name>
    <name evidence="3" type="ORF">CRE_15544</name>
</gene>
<dbReference type="RefSeq" id="XP_003100713.2">
    <property type="nucleotide sequence ID" value="XM_003100665.2"/>
</dbReference>
<protein>
    <submittedName>
        <fullName evidence="3">Uncharacterized protein</fullName>
    </submittedName>
</protein>
<dbReference type="EMBL" id="DS268474">
    <property type="protein sequence ID" value="EFP08478.1"/>
    <property type="molecule type" value="Genomic_DNA"/>
</dbReference>
<evidence type="ECO:0000256" key="1">
    <source>
        <dbReference type="SAM" id="MobiDB-lite"/>
    </source>
</evidence>
<dbReference type="EMBL" id="DS269426">
    <property type="protein sequence ID" value="EFO83344.1"/>
    <property type="molecule type" value="Genomic_DNA"/>
</dbReference>